<keyword evidence="12" id="KW-1185">Reference proteome</keyword>
<evidence type="ECO:0000256" key="4">
    <source>
        <dbReference type="ARBA" id="ARBA00022795"/>
    </source>
</evidence>
<dbReference type="EMBL" id="AP024718">
    <property type="protein sequence ID" value="BCX87688.1"/>
    <property type="molecule type" value="Genomic_DNA"/>
</dbReference>
<comment type="function">
    <text evidence="7">Responsible for the coupling of flagellin expression to flagellar assembly by preventing expression of the flagellin genes when a component of the middle class of proteins is defective. It negatively regulates flagellar genes by inhibiting the activity of FliA by directly binding to FliA.</text>
</comment>
<dbReference type="InterPro" id="IPR007412">
    <property type="entry name" value="FlgM"/>
</dbReference>
<sequence length="97" mass="10431">MTINLRALTGKLEPTNTGPGAPHKPETKTGARQSDSDSLALTDTATRLKEAEQALSRADVIDMARVTRVANALQDGSYQIDAEQIAEKLLELDSQLP</sequence>
<dbReference type="Proteomes" id="UP001321450">
    <property type="component" value="Chromosome"/>
</dbReference>
<evidence type="ECO:0000313" key="12">
    <source>
        <dbReference type="Proteomes" id="UP001321450"/>
    </source>
</evidence>
<dbReference type="NCBIfam" id="TIGR03824">
    <property type="entry name" value="FlgM_jcvi"/>
    <property type="match status" value="1"/>
</dbReference>
<evidence type="ECO:0000256" key="1">
    <source>
        <dbReference type="ARBA" id="ARBA00005322"/>
    </source>
</evidence>
<evidence type="ECO:0000256" key="3">
    <source>
        <dbReference type="ARBA" id="ARBA00022491"/>
    </source>
</evidence>
<feature type="region of interest" description="Disordered" evidence="9">
    <location>
        <begin position="1"/>
        <end position="38"/>
    </location>
</feature>
<feature type="domain" description="Anti-sigma-28 factor FlgM C-terminal" evidence="10">
    <location>
        <begin position="37"/>
        <end position="91"/>
    </location>
</feature>
<evidence type="ECO:0000256" key="8">
    <source>
        <dbReference type="ARBA" id="ARBA00030117"/>
    </source>
</evidence>
<gene>
    <name evidence="11" type="ORF">MIN45_P0055</name>
</gene>
<evidence type="ECO:0000313" key="11">
    <source>
        <dbReference type="EMBL" id="BCX87688.1"/>
    </source>
</evidence>
<dbReference type="InterPro" id="IPR035890">
    <property type="entry name" value="Anti-sigma-28_factor_FlgM_sf"/>
</dbReference>
<evidence type="ECO:0000256" key="5">
    <source>
        <dbReference type="ARBA" id="ARBA00023015"/>
    </source>
</evidence>
<accession>A0AAU9BW95</accession>
<dbReference type="RefSeq" id="WP_286292628.1">
    <property type="nucleotide sequence ID" value="NZ_AP024718.1"/>
</dbReference>
<comment type="similarity">
    <text evidence="1">Belongs to the FlgM family.</text>
</comment>
<evidence type="ECO:0000256" key="9">
    <source>
        <dbReference type="SAM" id="MobiDB-lite"/>
    </source>
</evidence>
<dbReference type="GO" id="GO:0044781">
    <property type="term" value="P:bacterial-type flagellum organization"/>
    <property type="evidence" value="ECO:0007669"/>
    <property type="project" value="UniProtKB-KW"/>
</dbReference>
<evidence type="ECO:0000256" key="7">
    <source>
        <dbReference type="ARBA" id="ARBA00024739"/>
    </source>
</evidence>
<dbReference type="AlphaFoldDB" id="A0AAU9BW95"/>
<dbReference type="KEGG" id="meiy:MIN45_P0055"/>
<keyword evidence="4" id="KW-1005">Bacterial flagellum biogenesis</keyword>
<proteinExistence type="inferred from homology"/>
<keyword evidence="3" id="KW-0678">Repressor</keyword>
<dbReference type="InterPro" id="IPR031316">
    <property type="entry name" value="FlgM_C"/>
</dbReference>
<keyword evidence="11" id="KW-0969">Cilium</keyword>
<protein>
    <recommendedName>
        <fullName evidence="2">Negative regulator of flagellin synthesis</fullName>
    </recommendedName>
    <alternativeName>
        <fullName evidence="8">Anti-sigma-28 factor</fullName>
    </alternativeName>
</protein>
<keyword evidence="6" id="KW-0804">Transcription</keyword>
<evidence type="ECO:0000256" key="6">
    <source>
        <dbReference type="ARBA" id="ARBA00023163"/>
    </source>
</evidence>
<keyword evidence="5" id="KW-0805">Transcription regulation</keyword>
<reference evidence="12" key="1">
    <citation type="journal article" date="2024" name="Int. J. Syst. Evol. Microbiol.">
        <title>Methylomarinovum tepidoasis sp. nov., a moderately thermophilic methanotroph of the family Methylothermaceae isolated from a deep-sea hydrothermal field.</title>
        <authorList>
            <person name="Hirayama H."/>
            <person name="Takaki Y."/>
            <person name="Abe M."/>
            <person name="Miyazaki M."/>
            <person name="Uematsu K."/>
            <person name="Matsui Y."/>
            <person name="Takai K."/>
        </authorList>
    </citation>
    <scope>NUCLEOTIDE SEQUENCE [LARGE SCALE GENOMIC DNA]</scope>
    <source>
        <strain evidence="12">IN45</strain>
    </source>
</reference>
<keyword evidence="11" id="KW-0966">Cell projection</keyword>
<dbReference type="GO" id="GO:0045892">
    <property type="term" value="P:negative regulation of DNA-templated transcription"/>
    <property type="evidence" value="ECO:0007669"/>
    <property type="project" value="InterPro"/>
</dbReference>
<evidence type="ECO:0000259" key="10">
    <source>
        <dbReference type="Pfam" id="PF04316"/>
    </source>
</evidence>
<evidence type="ECO:0000256" key="2">
    <source>
        <dbReference type="ARBA" id="ARBA00017823"/>
    </source>
</evidence>
<organism evidence="11 12">
    <name type="scientific">Methylomarinovum tepidoasis</name>
    <dbReference type="NCBI Taxonomy" id="2840183"/>
    <lineage>
        <taxon>Bacteria</taxon>
        <taxon>Pseudomonadati</taxon>
        <taxon>Pseudomonadota</taxon>
        <taxon>Gammaproteobacteria</taxon>
        <taxon>Methylococcales</taxon>
        <taxon>Methylothermaceae</taxon>
        <taxon>Methylomarinovum</taxon>
    </lineage>
</organism>
<dbReference type="Pfam" id="PF04316">
    <property type="entry name" value="FlgM"/>
    <property type="match status" value="1"/>
</dbReference>
<keyword evidence="11" id="KW-0282">Flagellum</keyword>
<dbReference type="SUPFAM" id="SSF101498">
    <property type="entry name" value="Anti-sigma factor FlgM"/>
    <property type="match status" value="1"/>
</dbReference>
<name>A0AAU9BW95_9GAMM</name>